<reference evidence="3 4" key="1">
    <citation type="submission" date="2020-09" db="EMBL/GenBank/DDBJ databases">
        <title>Biosynthesis of the nuclear factor of activated T cells inhibitor NFAT-133 and its congeners in Streptomyces pactum.</title>
        <authorList>
            <person name="Zhou W."/>
            <person name="Posri P."/>
            <person name="Abugrain M.E."/>
            <person name="Weisberg A.J."/>
            <person name="Chang J.H."/>
            <person name="Mahmud T."/>
        </authorList>
    </citation>
    <scope>NUCLEOTIDE SEQUENCE [LARGE SCALE GENOMIC DNA]</scope>
    <source>
        <strain evidence="3 4">ATCC 27456</strain>
    </source>
</reference>
<evidence type="ECO:0000313" key="3">
    <source>
        <dbReference type="EMBL" id="MBH5338102.1"/>
    </source>
</evidence>
<evidence type="ECO:0000313" key="4">
    <source>
        <dbReference type="Proteomes" id="UP000807371"/>
    </source>
</evidence>
<comment type="caution">
    <text evidence="3">The sequence shown here is derived from an EMBL/GenBank/DDBJ whole genome shotgun (WGS) entry which is preliminary data.</text>
</comment>
<dbReference type="PANTHER" id="PTHR22642:SF2">
    <property type="entry name" value="PROTEIN LONG AFTER FAR-RED 3"/>
    <property type="match status" value="1"/>
</dbReference>
<feature type="region of interest" description="Disordered" evidence="1">
    <location>
        <begin position="172"/>
        <end position="192"/>
    </location>
</feature>
<dbReference type="InterPro" id="IPR032466">
    <property type="entry name" value="Metal_Hydrolase"/>
</dbReference>
<dbReference type="Pfam" id="PF07969">
    <property type="entry name" value="Amidohydro_3"/>
    <property type="match status" value="1"/>
</dbReference>
<evidence type="ECO:0000259" key="2">
    <source>
        <dbReference type="Pfam" id="PF07969"/>
    </source>
</evidence>
<name>A0ABS0NSR4_9ACTN</name>
<proteinExistence type="predicted"/>
<accession>A0ABS0NSR4</accession>
<dbReference type="InterPro" id="IPR013108">
    <property type="entry name" value="Amidohydro_3"/>
</dbReference>
<dbReference type="Proteomes" id="UP000807371">
    <property type="component" value="Unassembled WGS sequence"/>
</dbReference>
<gene>
    <name evidence="3" type="ORF">IHE55_26305</name>
</gene>
<evidence type="ECO:0000256" key="1">
    <source>
        <dbReference type="SAM" id="MobiDB-lite"/>
    </source>
</evidence>
<keyword evidence="4" id="KW-1185">Reference proteome</keyword>
<dbReference type="EMBL" id="JACYXC010000001">
    <property type="protein sequence ID" value="MBH5338102.1"/>
    <property type="molecule type" value="Genomic_DNA"/>
</dbReference>
<feature type="domain" description="Amidohydrolase 3" evidence="2">
    <location>
        <begin position="53"/>
        <end position="555"/>
    </location>
</feature>
<dbReference type="Gene3D" id="3.20.20.140">
    <property type="entry name" value="Metal-dependent hydrolases"/>
    <property type="match status" value="1"/>
</dbReference>
<dbReference type="SUPFAM" id="SSF51556">
    <property type="entry name" value="Metallo-dependent hydrolases"/>
    <property type="match status" value="1"/>
</dbReference>
<dbReference type="PANTHER" id="PTHR22642">
    <property type="entry name" value="IMIDAZOLONEPROPIONASE"/>
    <property type="match status" value="1"/>
</dbReference>
<dbReference type="SUPFAM" id="SSF51338">
    <property type="entry name" value="Composite domain of metallo-dependent hydrolases"/>
    <property type="match status" value="1"/>
</dbReference>
<dbReference type="Gene3D" id="3.10.310.70">
    <property type="match status" value="1"/>
</dbReference>
<dbReference type="RefSeq" id="WP_197991307.1">
    <property type="nucleotide sequence ID" value="NZ_JACYXC010000001.1"/>
</dbReference>
<dbReference type="Gene3D" id="2.30.40.10">
    <property type="entry name" value="Urease, subunit C, domain 1"/>
    <property type="match status" value="1"/>
</dbReference>
<protein>
    <submittedName>
        <fullName evidence="3">Amidohydrolase family protein</fullName>
    </submittedName>
</protein>
<sequence>MSAASADLVFVNGSVLTVDPVFTVASALAVTGGLVSAVGDRAQVMAQAGPGTRVIDLGGGTLLPGINDTHLHACSFGLTRPPLALDLAGPAVRSLADAAEAVRTATLRTPAGEWITGHGWDLSRLRECAADPARLPTRYDLDPVAPGHPVVLFSGCGRAAWANSAALRRAGIDRNTPAPPGSGLLTDEAGEPTGLLRDDARAALERALPPLTPRLRADAIRAALGTLARLGITSFTEPALGPGGDTLMRGALATATLDTYRRLLVDGELTARVSVLLLPTGRAGTAAEFIRILDGTELPRTPDFRRLDVIGVNIFADGDGPDGPPPAHERCRAGGPGPLPAGATGAERAAGVAEMIRHAHAAGYQAAVHVTGDHDLDTVVDAFAAADAAHSRPEARHYVLPGDRLTARGLKRLAEAGLGIGLNPTAAWTAAGRQEVAPGWFCPDAGDAGVTVISGSDAPAAFPDWRQGLAAMLRCGPGAGGRPGGPEHRDRLEAALRTYTTDAAWQDFAEDWKGSLEVGKAADLCVLGGDLLGADPDRITGLPVLFTAVGGAVVHDELSV</sequence>
<organism evidence="3 4">
    <name type="scientific">Streptomyces pactum</name>
    <dbReference type="NCBI Taxonomy" id="68249"/>
    <lineage>
        <taxon>Bacteria</taxon>
        <taxon>Bacillati</taxon>
        <taxon>Actinomycetota</taxon>
        <taxon>Actinomycetes</taxon>
        <taxon>Kitasatosporales</taxon>
        <taxon>Streptomycetaceae</taxon>
        <taxon>Streptomyces</taxon>
    </lineage>
</organism>
<dbReference type="InterPro" id="IPR011059">
    <property type="entry name" value="Metal-dep_hydrolase_composite"/>
</dbReference>